<comment type="caution">
    <text evidence="1">The sequence shown here is derived from an EMBL/GenBank/DDBJ whole genome shotgun (WGS) entry which is preliminary data.</text>
</comment>
<organism evidence="1 2">
    <name type="scientific">Candidatus Buchananbacteria bacterium RIFCSPHIGHO2_02_FULL_45_11b</name>
    <dbReference type="NCBI Taxonomy" id="1797541"/>
    <lineage>
        <taxon>Bacteria</taxon>
        <taxon>Candidatus Buchananiibacteriota</taxon>
    </lineage>
</organism>
<gene>
    <name evidence="1" type="ORF">A3J65_02490</name>
</gene>
<accession>A0A1G1YI65</accession>
<reference evidence="1 2" key="1">
    <citation type="journal article" date="2016" name="Nat. Commun.">
        <title>Thousands of microbial genomes shed light on interconnected biogeochemical processes in an aquifer system.</title>
        <authorList>
            <person name="Anantharaman K."/>
            <person name="Brown C.T."/>
            <person name="Hug L.A."/>
            <person name="Sharon I."/>
            <person name="Castelle C.J."/>
            <person name="Probst A.J."/>
            <person name="Thomas B.C."/>
            <person name="Singh A."/>
            <person name="Wilkins M.J."/>
            <person name="Karaoz U."/>
            <person name="Brodie E.L."/>
            <person name="Williams K.H."/>
            <person name="Hubbard S.S."/>
            <person name="Banfield J.F."/>
        </authorList>
    </citation>
    <scope>NUCLEOTIDE SEQUENCE [LARGE SCALE GENOMIC DNA]</scope>
</reference>
<name>A0A1G1YI65_9BACT</name>
<proteinExistence type="predicted"/>
<dbReference type="Proteomes" id="UP000178501">
    <property type="component" value="Unassembled WGS sequence"/>
</dbReference>
<protein>
    <submittedName>
        <fullName evidence="1">Uncharacterized protein</fullName>
    </submittedName>
</protein>
<dbReference type="EMBL" id="MHIK01000020">
    <property type="protein sequence ID" value="OGY51971.1"/>
    <property type="molecule type" value="Genomic_DNA"/>
</dbReference>
<dbReference type="AlphaFoldDB" id="A0A1G1YI65"/>
<sequence length="169" mass="18524">MESGEIKREESAPLLCVGGQDEVNDQVWREFREAGISATFVRGMVDLGLVDAGYAAPTISAILSDKKLISSTVAVLPFQSGRIVVIGRAINHWLAWQTAEDLQLVPELSDGVEISQNWSLKIGHPRALRAYLEAVNRSRDNLRPIADFTRLACGFLCALGYRQSLARAA</sequence>
<evidence type="ECO:0000313" key="2">
    <source>
        <dbReference type="Proteomes" id="UP000178501"/>
    </source>
</evidence>
<evidence type="ECO:0000313" key="1">
    <source>
        <dbReference type="EMBL" id="OGY51971.1"/>
    </source>
</evidence>